<dbReference type="Proteomes" id="UP001159363">
    <property type="component" value="Chromosome 1"/>
</dbReference>
<comment type="caution">
    <text evidence="1">The sequence shown here is derived from an EMBL/GenBank/DDBJ whole genome shotgun (WGS) entry which is preliminary data.</text>
</comment>
<evidence type="ECO:0000313" key="1">
    <source>
        <dbReference type="EMBL" id="KAJ8895797.1"/>
    </source>
</evidence>
<dbReference type="SUPFAM" id="SSF53098">
    <property type="entry name" value="Ribonuclease H-like"/>
    <property type="match status" value="1"/>
</dbReference>
<proteinExistence type="predicted"/>
<gene>
    <name evidence="1" type="ORF">PR048_001135</name>
</gene>
<dbReference type="EMBL" id="JARBHB010000001">
    <property type="protein sequence ID" value="KAJ8895797.1"/>
    <property type="molecule type" value="Genomic_DNA"/>
</dbReference>
<dbReference type="InterPro" id="IPR012337">
    <property type="entry name" value="RNaseH-like_sf"/>
</dbReference>
<organism evidence="1 2">
    <name type="scientific">Dryococelus australis</name>
    <dbReference type="NCBI Taxonomy" id="614101"/>
    <lineage>
        <taxon>Eukaryota</taxon>
        <taxon>Metazoa</taxon>
        <taxon>Ecdysozoa</taxon>
        <taxon>Arthropoda</taxon>
        <taxon>Hexapoda</taxon>
        <taxon>Insecta</taxon>
        <taxon>Pterygota</taxon>
        <taxon>Neoptera</taxon>
        <taxon>Polyneoptera</taxon>
        <taxon>Phasmatodea</taxon>
        <taxon>Verophasmatodea</taxon>
        <taxon>Anareolatae</taxon>
        <taxon>Phasmatidae</taxon>
        <taxon>Eurycanthinae</taxon>
        <taxon>Dryococelus</taxon>
    </lineage>
</organism>
<accession>A0ABQ9IGL4</accession>
<name>A0ABQ9IGL4_9NEOP</name>
<reference evidence="1 2" key="1">
    <citation type="submission" date="2023-02" db="EMBL/GenBank/DDBJ databases">
        <title>LHISI_Scaffold_Assembly.</title>
        <authorList>
            <person name="Stuart O.P."/>
            <person name="Cleave R."/>
            <person name="Magrath M.J.L."/>
            <person name="Mikheyev A.S."/>
        </authorList>
    </citation>
    <scope>NUCLEOTIDE SEQUENCE [LARGE SCALE GENOMIC DNA]</scope>
    <source>
        <strain evidence="1">Daus_M_001</strain>
        <tissue evidence="1">Leg muscle</tissue>
    </source>
</reference>
<evidence type="ECO:0000313" key="2">
    <source>
        <dbReference type="Proteomes" id="UP001159363"/>
    </source>
</evidence>
<protein>
    <submittedName>
        <fullName evidence="1">Uncharacterized protein</fullName>
    </submittedName>
</protein>
<keyword evidence="2" id="KW-1185">Reference proteome</keyword>
<sequence>MMLTLLKTFKKILQDGIADWSVNLGQSAPIYCITDKDANFCVAAGLLFILQQCFANSLQLAINDAKNECAGVNVLLNEAKAIVGQYSCSTQARKRLHSQMEEMKRSVLELIGYVDTRWCSEYKMLLRLYEVKKAIGAELAISHNNIDMLTQVELKQVAGIIEILGPLAQATNVMETLIQQHHS</sequence>